<dbReference type="OrthoDB" id="191686at2759"/>
<keyword evidence="2" id="KW-1185">Reference proteome</keyword>
<dbReference type="AlphaFoldDB" id="A0A8K0K737"/>
<reference evidence="1" key="2">
    <citation type="submission" date="2017-10" db="EMBL/GenBank/DDBJ databases">
        <title>Ladona fulva Genome sequencing and assembly.</title>
        <authorList>
            <person name="Murali S."/>
            <person name="Richards S."/>
            <person name="Bandaranaike D."/>
            <person name="Bellair M."/>
            <person name="Blankenburg K."/>
            <person name="Chao H."/>
            <person name="Dinh H."/>
            <person name="Doddapaneni H."/>
            <person name="Dugan-Rocha S."/>
            <person name="Elkadiri S."/>
            <person name="Gnanaolivu R."/>
            <person name="Hernandez B."/>
            <person name="Skinner E."/>
            <person name="Javaid M."/>
            <person name="Lee S."/>
            <person name="Li M."/>
            <person name="Ming W."/>
            <person name="Munidasa M."/>
            <person name="Muniz J."/>
            <person name="Nguyen L."/>
            <person name="Hughes D."/>
            <person name="Osuji N."/>
            <person name="Pu L.-L."/>
            <person name="Puazo M."/>
            <person name="Qu C."/>
            <person name="Quiroz J."/>
            <person name="Raj R."/>
            <person name="Weissenberger G."/>
            <person name="Xin Y."/>
            <person name="Zou X."/>
            <person name="Han Y."/>
            <person name="Worley K."/>
            <person name="Muzny D."/>
            <person name="Gibbs R."/>
        </authorList>
    </citation>
    <scope>NUCLEOTIDE SEQUENCE</scope>
    <source>
        <strain evidence="1">Sampled in the wild</strain>
    </source>
</reference>
<proteinExistence type="predicted"/>
<protein>
    <submittedName>
        <fullName evidence="1">Uncharacterized protein</fullName>
    </submittedName>
</protein>
<reference evidence="1" key="1">
    <citation type="submission" date="2013-04" db="EMBL/GenBank/DDBJ databases">
        <authorList>
            <person name="Qu J."/>
            <person name="Murali S.C."/>
            <person name="Bandaranaike D."/>
            <person name="Bellair M."/>
            <person name="Blankenburg K."/>
            <person name="Chao H."/>
            <person name="Dinh H."/>
            <person name="Doddapaneni H."/>
            <person name="Downs B."/>
            <person name="Dugan-Rocha S."/>
            <person name="Elkadiri S."/>
            <person name="Gnanaolivu R.D."/>
            <person name="Hernandez B."/>
            <person name="Javaid M."/>
            <person name="Jayaseelan J.C."/>
            <person name="Lee S."/>
            <person name="Li M."/>
            <person name="Ming W."/>
            <person name="Munidasa M."/>
            <person name="Muniz J."/>
            <person name="Nguyen L."/>
            <person name="Ongeri F."/>
            <person name="Osuji N."/>
            <person name="Pu L.-L."/>
            <person name="Puazo M."/>
            <person name="Qu C."/>
            <person name="Quiroz J."/>
            <person name="Raj R."/>
            <person name="Weissenberger G."/>
            <person name="Xin Y."/>
            <person name="Zou X."/>
            <person name="Han Y."/>
            <person name="Richards S."/>
            <person name="Worley K."/>
            <person name="Muzny D."/>
            <person name="Gibbs R."/>
        </authorList>
    </citation>
    <scope>NUCLEOTIDE SEQUENCE</scope>
    <source>
        <strain evidence="1">Sampled in the wild</strain>
    </source>
</reference>
<gene>
    <name evidence="1" type="ORF">J437_LFUL010177</name>
</gene>
<comment type="caution">
    <text evidence="1">The sequence shown here is derived from an EMBL/GenBank/DDBJ whole genome shotgun (WGS) entry which is preliminary data.</text>
</comment>
<dbReference type="Proteomes" id="UP000792457">
    <property type="component" value="Unassembled WGS sequence"/>
</dbReference>
<name>A0A8K0K737_LADFU</name>
<evidence type="ECO:0000313" key="2">
    <source>
        <dbReference type="Proteomes" id="UP000792457"/>
    </source>
</evidence>
<dbReference type="EMBL" id="KZ308437">
    <property type="protein sequence ID" value="KAG8229585.1"/>
    <property type="molecule type" value="Genomic_DNA"/>
</dbReference>
<accession>A0A8K0K737</accession>
<sequence>MDGLLLGQRITAASEFPMADMEILCMGDLHRHSTLYAHYVFKAFDVNSNGAISFRVSHNRCPLNVNG</sequence>
<organism evidence="1 2">
    <name type="scientific">Ladona fulva</name>
    <name type="common">Scarce chaser dragonfly</name>
    <name type="synonym">Libellula fulva</name>
    <dbReference type="NCBI Taxonomy" id="123851"/>
    <lineage>
        <taxon>Eukaryota</taxon>
        <taxon>Metazoa</taxon>
        <taxon>Ecdysozoa</taxon>
        <taxon>Arthropoda</taxon>
        <taxon>Hexapoda</taxon>
        <taxon>Insecta</taxon>
        <taxon>Pterygota</taxon>
        <taxon>Palaeoptera</taxon>
        <taxon>Odonata</taxon>
        <taxon>Epiprocta</taxon>
        <taxon>Anisoptera</taxon>
        <taxon>Libelluloidea</taxon>
        <taxon>Libellulidae</taxon>
        <taxon>Ladona</taxon>
    </lineage>
</organism>
<evidence type="ECO:0000313" key="1">
    <source>
        <dbReference type="EMBL" id="KAG8229585.1"/>
    </source>
</evidence>
<dbReference type="Gene3D" id="1.10.238.10">
    <property type="entry name" value="EF-hand"/>
    <property type="match status" value="1"/>
</dbReference>